<name>A0A6C0I6I2_9ZZZZ</name>
<proteinExistence type="predicted"/>
<evidence type="ECO:0000313" key="1">
    <source>
        <dbReference type="EMBL" id="QHT87733.1"/>
    </source>
</evidence>
<dbReference type="EMBL" id="MN740101">
    <property type="protein sequence ID" value="QHT87733.1"/>
    <property type="molecule type" value="Genomic_DNA"/>
</dbReference>
<sequence>MDLDLDSKLKRLEQEGERKVAELINENTVSEQTLMDIINEGNNAFKSVHGRNMTYAEMREMYG</sequence>
<accession>A0A6C0I6I2</accession>
<reference evidence="1" key="1">
    <citation type="journal article" date="2020" name="Nature">
        <title>Giant virus diversity and host interactions through global metagenomics.</title>
        <authorList>
            <person name="Schulz F."/>
            <person name="Roux S."/>
            <person name="Paez-Espino D."/>
            <person name="Jungbluth S."/>
            <person name="Walsh D.A."/>
            <person name="Denef V.J."/>
            <person name="McMahon K.D."/>
            <person name="Konstantinidis K.T."/>
            <person name="Eloe-Fadrosh E.A."/>
            <person name="Kyrpides N.C."/>
            <person name="Woyke T."/>
        </authorList>
    </citation>
    <scope>NUCLEOTIDE SEQUENCE</scope>
    <source>
        <strain evidence="1">GVMAG-M-3300023184-191</strain>
    </source>
</reference>
<dbReference type="AlphaFoldDB" id="A0A6C0I6I2"/>
<protein>
    <submittedName>
        <fullName evidence="1">Uncharacterized protein</fullName>
    </submittedName>
</protein>
<organism evidence="1">
    <name type="scientific">viral metagenome</name>
    <dbReference type="NCBI Taxonomy" id="1070528"/>
    <lineage>
        <taxon>unclassified sequences</taxon>
        <taxon>metagenomes</taxon>
        <taxon>organismal metagenomes</taxon>
    </lineage>
</organism>